<dbReference type="Proteomes" id="UP000515871">
    <property type="component" value="Chromosome"/>
</dbReference>
<keyword evidence="2" id="KW-0119">Carbohydrate metabolism</keyword>
<dbReference type="InterPro" id="IPR043129">
    <property type="entry name" value="ATPase_NBD"/>
</dbReference>
<organism evidence="7 8">
    <name type="scientific">Aeromicrobium senzhongii</name>
    <dbReference type="NCBI Taxonomy" id="2663859"/>
    <lineage>
        <taxon>Bacteria</taxon>
        <taxon>Bacillati</taxon>
        <taxon>Actinomycetota</taxon>
        <taxon>Actinomycetes</taxon>
        <taxon>Propionibacteriales</taxon>
        <taxon>Nocardioidaceae</taxon>
        <taxon>Aeromicrobium</taxon>
    </lineage>
</organism>
<dbReference type="EMBL" id="CP060587">
    <property type="protein sequence ID" value="QNL94429.1"/>
    <property type="molecule type" value="Genomic_DNA"/>
</dbReference>
<evidence type="ECO:0000313" key="7">
    <source>
        <dbReference type="EMBL" id="QNL94429.1"/>
    </source>
</evidence>
<gene>
    <name evidence="7" type="ORF">H9L21_00060</name>
</gene>
<feature type="domain" description="Carbohydrate kinase FGGY C-terminal" evidence="6">
    <location>
        <begin position="287"/>
        <end position="435"/>
    </location>
</feature>
<reference evidence="7 8" key="1">
    <citation type="submission" date="2020-08" db="EMBL/GenBank/DDBJ databases">
        <title>Novel species in genus Aeromicrobium.</title>
        <authorList>
            <person name="Zhang G."/>
        </authorList>
    </citation>
    <scope>NUCLEOTIDE SEQUENCE [LARGE SCALE GENOMIC DNA]</scope>
    <source>
        <strain evidence="8">zg-629</strain>
    </source>
</reference>
<keyword evidence="2" id="KW-0859">Xylose metabolism</keyword>
<dbReference type="InterPro" id="IPR050406">
    <property type="entry name" value="FGGY_Carb_Kinase"/>
</dbReference>
<evidence type="ECO:0000256" key="3">
    <source>
        <dbReference type="ARBA" id="ARBA00022679"/>
    </source>
</evidence>
<feature type="domain" description="Carbohydrate kinase FGGY N-terminal" evidence="5">
    <location>
        <begin position="1"/>
        <end position="241"/>
    </location>
</feature>
<dbReference type="PANTHER" id="PTHR43095">
    <property type="entry name" value="SUGAR KINASE"/>
    <property type="match status" value="1"/>
</dbReference>
<protein>
    <submittedName>
        <fullName evidence="7">Carbohydrate kinase</fullName>
    </submittedName>
</protein>
<keyword evidence="4 7" id="KW-0418">Kinase</keyword>
<dbReference type="Pfam" id="PF02782">
    <property type="entry name" value="FGGY_C"/>
    <property type="match status" value="1"/>
</dbReference>
<dbReference type="InterPro" id="IPR018484">
    <property type="entry name" value="FGGY_N"/>
</dbReference>
<dbReference type="InterPro" id="IPR000577">
    <property type="entry name" value="Carb_kinase_FGGY"/>
</dbReference>
<evidence type="ECO:0000259" key="5">
    <source>
        <dbReference type="Pfam" id="PF00370"/>
    </source>
</evidence>
<proteinExistence type="inferred from homology"/>
<comment type="similarity">
    <text evidence="1">Belongs to the FGGY kinase family.</text>
</comment>
<dbReference type="Pfam" id="PF00370">
    <property type="entry name" value="FGGY_N"/>
    <property type="match status" value="1"/>
</dbReference>
<sequence>MILGVDIGTSVTKAALIARDGRSVRSASRPSELLRGPGGVVEQDLDDVVASVVTVVRTVMDGTDEPIDAIALTGQGDGLWLRDEHGRPTRRAISWMDGRAADRVARWRSEGVLDRVHALTGSGVFPGSHAALLAHLAEHEPEVLERSAVAGYCIDAVLQRLTGVVSVDASDASLPFLDVRTRRYVEEALVACGVESWRRLLPEPAAPRAVFALDATGAQLLGLPEGLPVTAGPYDVMTCGIGAGARRPGQGTVVVGTTLSCEALTRDATIDPDSEPAGMWLCTPDPDLFLRTMPSMAGTAAIAHALSLVGAGTADLQGLLEQSAPGASGIRALPFVSGAGERAPFVEPRATGQILGMTLAHGPADLVRAMCESVAYAARHCLEAAGLDGELSGCGGGLGTPAFAQLIADATGQALHVPYEPFVGARGAAAVAWAALGTPVDEDAWAEDRQVITPQDDLRDRFEAGYAAYLADVREARQRWTA</sequence>
<evidence type="ECO:0000256" key="2">
    <source>
        <dbReference type="ARBA" id="ARBA00022629"/>
    </source>
</evidence>
<keyword evidence="3" id="KW-0808">Transferase</keyword>
<dbReference type="PANTHER" id="PTHR43095:SF5">
    <property type="entry name" value="XYLULOSE KINASE"/>
    <property type="match status" value="1"/>
</dbReference>
<accession>A0ABX6SSP6</accession>
<dbReference type="InterPro" id="IPR018485">
    <property type="entry name" value="FGGY_C"/>
</dbReference>
<evidence type="ECO:0000259" key="6">
    <source>
        <dbReference type="Pfam" id="PF02782"/>
    </source>
</evidence>
<evidence type="ECO:0000256" key="4">
    <source>
        <dbReference type="ARBA" id="ARBA00022777"/>
    </source>
</evidence>
<keyword evidence="8" id="KW-1185">Reference proteome</keyword>
<name>A0ABX6SSP6_9ACTN</name>
<dbReference type="GO" id="GO:0016301">
    <property type="term" value="F:kinase activity"/>
    <property type="evidence" value="ECO:0007669"/>
    <property type="project" value="UniProtKB-KW"/>
</dbReference>
<dbReference type="SUPFAM" id="SSF53067">
    <property type="entry name" value="Actin-like ATPase domain"/>
    <property type="match status" value="2"/>
</dbReference>
<evidence type="ECO:0000256" key="1">
    <source>
        <dbReference type="ARBA" id="ARBA00009156"/>
    </source>
</evidence>
<dbReference type="Gene3D" id="3.30.420.40">
    <property type="match status" value="2"/>
</dbReference>
<dbReference type="RefSeq" id="WP_154597266.1">
    <property type="nucleotide sequence ID" value="NZ_CP060587.1"/>
</dbReference>
<evidence type="ECO:0000313" key="8">
    <source>
        <dbReference type="Proteomes" id="UP000515871"/>
    </source>
</evidence>
<dbReference type="PIRSF" id="PIRSF000538">
    <property type="entry name" value="GlpK"/>
    <property type="match status" value="1"/>
</dbReference>